<evidence type="ECO:0000256" key="1">
    <source>
        <dbReference type="ARBA" id="ARBA00000885"/>
    </source>
</evidence>
<gene>
    <name evidence="8" type="ORF">SNE40_013104</name>
</gene>
<comment type="caution">
    <text evidence="6">Lacks conserved residue(s) required for the propagation of feature annotation.</text>
</comment>
<dbReference type="InterPro" id="IPR050409">
    <property type="entry name" value="E3_ubiq-protein_ligase"/>
</dbReference>
<evidence type="ECO:0000256" key="2">
    <source>
        <dbReference type="ARBA" id="ARBA00004906"/>
    </source>
</evidence>
<dbReference type="PROSITE" id="PS50237">
    <property type="entry name" value="HECT"/>
    <property type="match status" value="2"/>
</dbReference>
<keyword evidence="9" id="KW-1185">Reference proteome</keyword>
<feature type="domain" description="HECT" evidence="7">
    <location>
        <begin position="524"/>
        <end position="595"/>
    </location>
</feature>
<accession>A0AAN8PNB2</accession>
<dbReference type="Proteomes" id="UP001347796">
    <property type="component" value="Unassembled WGS sequence"/>
</dbReference>
<comment type="catalytic activity">
    <reaction evidence="1">
        <text>S-ubiquitinyl-[E2 ubiquitin-conjugating enzyme]-L-cysteine + [acceptor protein]-L-lysine = [E2 ubiquitin-conjugating enzyme]-L-cysteine + N(6)-ubiquitinyl-[acceptor protein]-L-lysine.</text>
        <dbReference type="EC" id="2.3.2.26"/>
    </reaction>
</comment>
<dbReference type="Pfam" id="PF00632">
    <property type="entry name" value="HECT"/>
    <property type="match status" value="1"/>
</dbReference>
<dbReference type="Gene3D" id="3.90.1750.10">
    <property type="entry name" value="Hect, E3 ligase catalytic domains"/>
    <property type="match status" value="1"/>
</dbReference>
<dbReference type="GO" id="GO:0005737">
    <property type="term" value="C:cytoplasm"/>
    <property type="evidence" value="ECO:0007669"/>
    <property type="project" value="TreeGrafter"/>
</dbReference>
<evidence type="ECO:0000256" key="3">
    <source>
        <dbReference type="ARBA" id="ARBA00012485"/>
    </source>
</evidence>
<dbReference type="Gene3D" id="3.30.2410.10">
    <property type="entry name" value="Hect, E3 ligase catalytic domain"/>
    <property type="match status" value="1"/>
</dbReference>
<feature type="active site" description="Glycyl thioester intermediate" evidence="6">
    <location>
        <position position="560"/>
    </location>
</feature>
<dbReference type="EMBL" id="JAZGQO010000009">
    <property type="protein sequence ID" value="KAK6178303.1"/>
    <property type="molecule type" value="Genomic_DNA"/>
</dbReference>
<comment type="caution">
    <text evidence="8">The sequence shown here is derived from an EMBL/GenBank/DDBJ whole genome shotgun (WGS) entry which is preliminary data.</text>
</comment>
<name>A0AAN8PNB2_PATCE</name>
<reference evidence="8 9" key="1">
    <citation type="submission" date="2024-01" db="EMBL/GenBank/DDBJ databases">
        <title>The genome of the rayed Mediterranean limpet Patella caerulea (Linnaeus, 1758).</title>
        <authorList>
            <person name="Anh-Thu Weber A."/>
            <person name="Halstead-Nussloch G."/>
        </authorList>
    </citation>
    <scope>NUCLEOTIDE SEQUENCE [LARGE SCALE GENOMIC DNA]</scope>
    <source>
        <strain evidence="8">AATW-2023a</strain>
        <tissue evidence="8">Whole specimen</tissue>
    </source>
</reference>
<dbReference type="GO" id="GO:0061630">
    <property type="term" value="F:ubiquitin protein ligase activity"/>
    <property type="evidence" value="ECO:0007669"/>
    <property type="project" value="UniProtKB-EC"/>
</dbReference>
<dbReference type="InterPro" id="IPR000569">
    <property type="entry name" value="HECT_dom"/>
</dbReference>
<organism evidence="8 9">
    <name type="scientific">Patella caerulea</name>
    <name type="common">Rayed Mediterranean limpet</name>
    <dbReference type="NCBI Taxonomy" id="87958"/>
    <lineage>
        <taxon>Eukaryota</taxon>
        <taxon>Metazoa</taxon>
        <taxon>Spiralia</taxon>
        <taxon>Lophotrochozoa</taxon>
        <taxon>Mollusca</taxon>
        <taxon>Gastropoda</taxon>
        <taxon>Patellogastropoda</taxon>
        <taxon>Patelloidea</taxon>
        <taxon>Patellidae</taxon>
        <taxon>Patella</taxon>
    </lineage>
</organism>
<evidence type="ECO:0000256" key="6">
    <source>
        <dbReference type="PROSITE-ProRule" id="PRU00104"/>
    </source>
</evidence>
<dbReference type="InterPro" id="IPR035983">
    <property type="entry name" value="Hect_E3_ubiquitin_ligase"/>
</dbReference>
<keyword evidence="5 6" id="KW-0833">Ubl conjugation pathway</keyword>
<dbReference type="SUPFAM" id="SSF56204">
    <property type="entry name" value="Hect, E3 ligase catalytic domain"/>
    <property type="match status" value="1"/>
</dbReference>
<feature type="domain" description="HECT" evidence="7">
    <location>
        <begin position="350"/>
        <end position="385"/>
    </location>
</feature>
<protein>
    <recommendedName>
        <fullName evidence="3">HECT-type E3 ubiquitin transferase</fullName>
        <ecNumber evidence="3">2.3.2.26</ecNumber>
    </recommendedName>
</protein>
<evidence type="ECO:0000256" key="5">
    <source>
        <dbReference type="ARBA" id="ARBA00022786"/>
    </source>
</evidence>
<dbReference type="AlphaFoldDB" id="A0AAN8PNB2"/>
<dbReference type="GO" id="GO:0006511">
    <property type="term" value="P:ubiquitin-dependent protein catabolic process"/>
    <property type="evidence" value="ECO:0007669"/>
    <property type="project" value="TreeGrafter"/>
</dbReference>
<comment type="pathway">
    <text evidence="2">Protein modification; protein ubiquitination.</text>
</comment>
<sequence>MSDDQLNAIGIHSTGDRITLRQFCSESRSHDKPNNPVLKNRRSELLQLLKKSREPQQAGRPRRDCRTITVGMRVTEASLANSGGSCERQGTLVKSPLGDKNTISIKMGIGNTYEECLALVVEALFPDAENPVIGSSKSFTKELVNSRNQNLWENFDSTCSIPFTLGDYIKQKKIPGTPKLYLYCYPNNSEDVVIPDIQKCDGVTVTTETVVKSSNLTDNDDDELPDINLTDTVNNFEDIFHEFESNDTVPSDSIMIPASPSGEVIFAIKPEEKNLPDNLITTINEIIDMCKKQNILDPVEILRFMQSKIVNGRKLDIEEECETLEGNTNFILVDRYHLLETAFEEIKQISKENLQYTLEVQFYGECAVDYGGPRREFLATILRRIKEEYFDPIREYSERYYIIGAILAISLLQNGPSPRVFTAELVEEVFNSTEPRTCIKDLRKGLDALGIFTLCTALPTLINFFTPGEDKPLTVKFLIHILKSEFSPEGCNKRIAESFIYSKFIKYLREVASGRRGNINLGNILTFITGGDLVPVLGYNVAPSIQFSEAISLIPTANTCVNRLTLPITYDQHLKDEYLFPMYDLAFSNSYFGLM</sequence>
<dbReference type="PANTHER" id="PTHR11254:SF440">
    <property type="entry name" value="E3 UBIQUITIN-PROTEIN LIGASE NEDD-4"/>
    <property type="match status" value="1"/>
</dbReference>
<keyword evidence="4" id="KW-0808">Transferase</keyword>
<dbReference type="PANTHER" id="PTHR11254">
    <property type="entry name" value="HECT DOMAIN UBIQUITIN-PROTEIN LIGASE"/>
    <property type="match status" value="1"/>
</dbReference>
<evidence type="ECO:0000313" key="8">
    <source>
        <dbReference type="EMBL" id="KAK6178303.1"/>
    </source>
</evidence>
<dbReference type="GO" id="GO:0016567">
    <property type="term" value="P:protein ubiquitination"/>
    <property type="evidence" value="ECO:0007669"/>
    <property type="project" value="TreeGrafter"/>
</dbReference>
<dbReference type="EC" id="2.3.2.26" evidence="3"/>
<proteinExistence type="predicted"/>
<evidence type="ECO:0000313" key="9">
    <source>
        <dbReference type="Proteomes" id="UP001347796"/>
    </source>
</evidence>
<evidence type="ECO:0000259" key="7">
    <source>
        <dbReference type="PROSITE" id="PS50237"/>
    </source>
</evidence>
<evidence type="ECO:0000256" key="4">
    <source>
        <dbReference type="ARBA" id="ARBA00022679"/>
    </source>
</evidence>